<feature type="transmembrane region" description="Helical" evidence="6">
    <location>
        <begin position="85"/>
        <end position="110"/>
    </location>
</feature>
<keyword evidence="5 6" id="KW-0472">Membrane</keyword>
<reference evidence="7" key="1">
    <citation type="submission" date="2022-11" db="EMBL/GenBank/DDBJ databases">
        <title>Robbsia betulipollinis sp. nov., isolated from pollen of birch (Betula pendula).</title>
        <authorList>
            <person name="Shi H."/>
            <person name="Ambika Manirajan B."/>
            <person name="Ratering S."/>
            <person name="Geissler-Plaum R."/>
            <person name="Schnell S."/>
        </authorList>
    </citation>
    <scope>NUCLEOTIDE SEQUENCE</scope>
    <source>
        <strain evidence="7">Bb-Pol-6</strain>
    </source>
</reference>
<keyword evidence="8" id="KW-1185">Reference proteome</keyword>
<dbReference type="InterPro" id="IPR050930">
    <property type="entry name" value="MFS_Vesicular_Transporter"/>
</dbReference>
<dbReference type="PANTHER" id="PTHR23506">
    <property type="entry name" value="GH10249P"/>
    <property type="match status" value="1"/>
</dbReference>
<evidence type="ECO:0000313" key="7">
    <source>
        <dbReference type="EMBL" id="MCY0389007.1"/>
    </source>
</evidence>
<evidence type="ECO:0000256" key="3">
    <source>
        <dbReference type="ARBA" id="ARBA00022692"/>
    </source>
</evidence>
<keyword evidence="2" id="KW-0813">Transport</keyword>
<evidence type="ECO:0000256" key="2">
    <source>
        <dbReference type="ARBA" id="ARBA00022448"/>
    </source>
</evidence>
<dbReference type="PANTHER" id="PTHR23506:SF23">
    <property type="entry name" value="GH10249P"/>
    <property type="match status" value="1"/>
</dbReference>
<organism evidence="7 8">
    <name type="scientific">Robbsia betulipollinis</name>
    <dbReference type="NCBI Taxonomy" id="2981849"/>
    <lineage>
        <taxon>Bacteria</taxon>
        <taxon>Pseudomonadati</taxon>
        <taxon>Pseudomonadota</taxon>
        <taxon>Betaproteobacteria</taxon>
        <taxon>Burkholderiales</taxon>
        <taxon>Burkholderiaceae</taxon>
        <taxon>Robbsia</taxon>
    </lineage>
</organism>
<proteinExistence type="predicted"/>
<evidence type="ECO:0000256" key="4">
    <source>
        <dbReference type="ARBA" id="ARBA00022989"/>
    </source>
</evidence>
<sequence>MSCYLAMFIDYLFYGMWVPLIPAYFPAARDSGQAGWVVSSYSAGILLFPLVFSLCRGRLTYWRVMFAAAILKCVALALLTAADDALLFAAGRVLQGVATAGTWSAAFAFLSSRHPGRGTAAIAGAGAVGAAGYALGPMLGAWAQEQFSAAAPPLIMACFLSIGVIFCGICKGRNDTTRSDPRPRERVVHKPAMRRGMPLALLVIATASASWSLIESLLPLRHGHRAAQSLQDVGTLFTVSSLIAIALTPAVVALVQRTSEHAAAGIGAALMSGALVVLAFSEEWGISLAALLSAQIAYQLMFYPMSAQVGQLACAMGNTSALSAYGLSNSVYSLGMLATGGAETLLGSRCDATQWMLIASAGIAVVGVGLFVSRRAGSDCGL</sequence>
<keyword evidence="3 6" id="KW-0812">Transmembrane</keyword>
<dbReference type="InterPro" id="IPR036259">
    <property type="entry name" value="MFS_trans_sf"/>
</dbReference>
<feature type="transmembrane region" description="Helical" evidence="6">
    <location>
        <begin position="196"/>
        <end position="214"/>
    </location>
</feature>
<name>A0ABT3ZR94_9BURK</name>
<accession>A0ABT3ZR94</accession>
<dbReference type="Gene3D" id="1.20.1250.20">
    <property type="entry name" value="MFS general substrate transporter like domains"/>
    <property type="match status" value="1"/>
</dbReference>
<gene>
    <name evidence="7" type="ORF">OVY01_17790</name>
</gene>
<feature type="transmembrane region" description="Helical" evidence="6">
    <location>
        <begin position="7"/>
        <end position="27"/>
    </location>
</feature>
<feature type="transmembrane region" description="Helical" evidence="6">
    <location>
        <begin position="262"/>
        <end position="280"/>
    </location>
</feature>
<evidence type="ECO:0000256" key="1">
    <source>
        <dbReference type="ARBA" id="ARBA00004141"/>
    </source>
</evidence>
<dbReference type="InterPro" id="IPR011701">
    <property type="entry name" value="MFS"/>
</dbReference>
<keyword evidence="4 6" id="KW-1133">Transmembrane helix</keyword>
<comment type="subcellular location">
    <subcellularLocation>
        <location evidence="1">Membrane</location>
        <topology evidence="1">Multi-pass membrane protein</topology>
    </subcellularLocation>
</comment>
<dbReference type="Pfam" id="PF07690">
    <property type="entry name" value="MFS_1"/>
    <property type="match status" value="1"/>
</dbReference>
<feature type="transmembrane region" description="Helical" evidence="6">
    <location>
        <begin position="33"/>
        <end position="54"/>
    </location>
</feature>
<feature type="transmembrane region" description="Helical" evidence="6">
    <location>
        <begin position="312"/>
        <end position="332"/>
    </location>
</feature>
<feature type="transmembrane region" description="Helical" evidence="6">
    <location>
        <begin position="352"/>
        <end position="372"/>
    </location>
</feature>
<dbReference type="EMBL" id="JAPMXC010000010">
    <property type="protein sequence ID" value="MCY0389007.1"/>
    <property type="molecule type" value="Genomic_DNA"/>
</dbReference>
<protein>
    <submittedName>
        <fullName evidence="7">MFS transporter</fullName>
    </submittedName>
</protein>
<feature type="transmembrane region" description="Helical" evidence="6">
    <location>
        <begin position="61"/>
        <end position="79"/>
    </location>
</feature>
<feature type="transmembrane region" description="Helical" evidence="6">
    <location>
        <begin position="149"/>
        <end position="169"/>
    </location>
</feature>
<dbReference type="Proteomes" id="UP001082899">
    <property type="component" value="Unassembled WGS sequence"/>
</dbReference>
<comment type="caution">
    <text evidence="7">The sequence shown here is derived from an EMBL/GenBank/DDBJ whole genome shotgun (WGS) entry which is preliminary data.</text>
</comment>
<evidence type="ECO:0000256" key="5">
    <source>
        <dbReference type="ARBA" id="ARBA00023136"/>
    </source>
</evidence>
<dbReference type="RefSeq" id="WP_267848907.1">
    <property type="nucleotide sequence ID" value="NZ_JAPMXC010000010.1"/>
</dbReference>
<feature type="transmembrane region" description="Helical" evidence="6">
    <location>
        <begin position="286"/>
        <end position="305"/>
    </location>
</feature>
<feature type="transmembrane region" description="Helical" evidence="6">
    <location>
        <begin position="122"/>
        <end position="143"/>
    </location>
</feature>
<feature type="transmembrane region" description="Helical" evidence="6">
    <location>
        <begin position="234"/>
        <end position="255"/>
    </location>
</feature>
<evidence type="ECO:0000256" key="6">
    <source>
        <dbReference type="SAM" id="Phobius"/>
    </source>
</evidence>
<evidence type="ECO:0000313" key="8">
    <source>
        <dbReference type="Proteomes" id="UP001082899"/>
    </source>
</evidence>
<dbReference type="SUPFAM" id="SSF103473">
    <property type="entry name" value="MFS general substrate transporter"/>
    <property type="match status" value="1"/>
</dbReference>